<dbReference type="EMBL" id="MFJR01000007">
    <property type="protein sequence ID" value="OGG26622.1"/>
    <property type="molecule type" value="Genomic_DNA"/>
</dbReference>
<evidence type="ECO:0000313" key="12">
    <source>
        <dbReference type="Proteomes" id="UP000176609"/>
    </source>
</evidence>
<accession>A0A1F6AQ58</accession>
<evidence type="ECO:0000313" key="11">
    <source>
        <dbReference type="EMBL" id="OGG26622.1"/>
    </source>
</evidence>
<evidence type="ECO:0000256" key="4">
    <source>
        <dbReference type="ARBA" id="ARBA00022490"/>
    </source>
</evidence>
<keyword evidence="6" id="KW-0479">Metal-binding</keyword>
<dbReference type="PANTHER" id="PTHR33540">
    <property type="entry name" value="TRNA THREONYLCARBAMOYLADENOSINE BIOSYNTHESIS PROTEIN TSAE"/>
    <property type="match status" value="1"/>
</dbReference>
<keyword evidence="5" id="KW-0819">tRNA processing</keyword>
<dbReference type="PANTHER" id="PTHR33540:SF2">
    <property type="entry name" value="TRNA THREONYLCARBAMOYLADENOSINE BIOSYNTHESIS PROTEIN TSAE"/>
    <property type="match status" value="1"/>
</dbReference>
<evidence type="ECO:0000256" key="3">
    <source>
        <dbReference type="ARBA" id="ARBA00019010"/>
    </source>
</evidence>
<evidence type="ECO:0000256" key="1">
    <source>
        <dbReference type="ARBA" id="ARBA00004496"/>
    </source>
</evidence>
<evidence type="ECO:0000256" key="6">
    <source>
        <dbReference type="ARBA" id="ARBA00022723"/>
    </source>
</evidence>
<comment type="caution">
    <text evidence="11">The sequence shown here is derived from an EMBL/GenBank/DDBJ whole genome shotgun (WGS) entry which is preliminary data.</text>
</comment>
<dbReference type="InterPro" id="IPR027417">
    <property type="entry name" value="P-loop_NTPase"/>
</dbReference>
<dbReference type="Pfam" id="PF02367">
    <property type="entry name" value="TsaE"/>
    <property type="match status" value="1"/>
</dbReference>
<dbReference type="NCBIfam" id="TIGR00150">
    <property type="entry name" value="T6A_YjeE"/>
    <property type="match status" value="1"/>
</dbReference>
<proteinExistence type="inferred from homology"/>
<protein>
    <recommendedName>
        <fullName evidence="3">tRNA threonylcarbamoyladenosine biosynthesis protein TsaE</fullName>
    </recommendedName>
    <alternativeName>
        <fullName evidence="10">t(6)A37 threonylcarbamoyladenosine biosynthesis protein TsaE</fullName>
    </alternativeName>
</protein>
<comment type="similarity">
    <text evidence="2">Belongs to the TsaE family.</text>
</comment>
<evidence type="ECO:0000256" key="2">
    <source>
        <dbReference type="ARBA" id="ARBA00007599"/>
    </source>
</evidence>
<keyword evidence="4" id="KW-0963">Cytoplasm</keyword>
<dbReference type="GO" id="GO:0002949">
    <property type="term" value="P:tRNA threonylcarbamoyladenosine modification"/>
    <property type="evidence" value="ECO:0007669"/>
    <property type="project" value="InterPro"/>
</dbReference>
<evidence type="ECO:0000256" key="8">
    <source>
        <dbReference type="ARBA" id="ARBA00022840"/>
    </source>
</evidence>
<dbReference type="AlphaFoldDB" id="A0A1F6AQ58"/>
<evidence type="ECO:0000256" key="7">
    <source>
        <dbReference type="ARBA" id="ARBA00022741"/>
    </source>
</evidence>
<dbReference type="SUPFAM" id="SSF52540">
    <property type="entry name" value="P-loop containing nucleoside triphosphate hydrolases"/>
    <property type="match status" value="1"/>
</dbReference>
<reference evidence="11 12" key="1">
    <citation type="journal article" date="2016" name="Nat. Commun.">
        <title>Thousands of microbial genomes shed light on interconnected biogeochemical processes in an aquifer system.</title>
        <authorList>
            <person name="Anantharaman K."/>
            <person name="Brown C.T."/>
            <person name="Hug L.A."/>
            <person name="Sharon I."/>
            <person name="Castelle C.J."/>
            <person name="Probst A.J."/>
            <person name="Thomas B.C."/>
            <person name="Singh A."/>
            <person name="Wilkins M.J."/>
            <person name="Karaoz U."/>
            <person name="Brodie E.L."/>
            <person name="Williams K.H."/>
            <person name="Hubbard S.S."/>
            <person name="Banfield J.F."/>
        </authorList>
    </citation>
    <scope>NUCLEOTIDE SEQUENCE [LARGE SCALE GENOMIC DNA]</scope>
</reference>
<comment type="subcellular location">
    <subcellularLocation>
        <location evidence="1">Cytoplasm</location>
    </subcellularLocation>
</comment>
<sequence length="143" mass="16473">MDYLTLSPLETKEIGKRTGKLLSGGEVLCLYGELGVGKSVFVKGLIEYFLPNARVLSPTFIIVRHYGVNQHKKIKKIYHADLYRIENKSEIQSLELFENFYKSDSIVLIEWAEKLENMLPERRIDIKISILGENKRKIEVSSV</sequence>
<evidence type="ECO:0000256" key="9">
    <source>
        <dbReference type="ARBA" id="ARBA00022842"/>
    </source>
</evidence>
<dbReference type="Proteomes" id="UP000176609">
    <property type="component" value="Unassembled WGS sequence"/>
</dbReference>
<gene>
    <name evidence="11" type="ORF">A2960_00425</name>
</gene>
<dbReference type="GO" id="GO:0005737">
    <property type="term" value="C:cytoplasm"/>
    <property type="evidence" value="ECO:0007669"/>
    <property type="project" value="UniProtKB-SubCell"/>
</dbReference>
<keyword evidence="9" id="KW-0460">Magnesium</keyword>
<dbReference type="GO" id="GO:0016740">
    <property type="term" value="F:transferase activity"/>
    <property type="evidence" value="ECO:0007669"/>
    <property type="project" value="UniProtKB-KW"/>
</dbReference>
<keyword evidence="8" id="KW-0067">ATP-binding</keyword>
<name>A0A1F6AQ58_9BACT</name>
<keyword evidence="11" id="KW-0808">Transferase</keyword>
<dbReference type="InterPro" id="IPR003442">
    <property type="entry name" value="T6A_TsaE"/>
</dbReference>
<organism evidence="11 12">
    <name type="scientific">Candidatus Gottesmanbacteria bacterium RIFCSPLOWO2_01_FULL_39_12b</name>
    <dbReference type="NCBI Taxonomy" id="1798388"/>
    <lineage>
        <taxon>Bacteria</taxon>
        <taxon>Candidatus Gottesmaniibacteriota</taxon>
    </lineage>
</organism>
<dbReference type="GO" id="GO:0046872">
    <property type="term" value="F:metal ion binding"/>
    <property type="evidence" value="ECO:0007669"/>
    <property type="project" value="UniProtKB-KW"/>
</dbReference>
<evidence type="ECO:0000256" key="10">
    <source>
        <dbReference type="ARBA" id="ARBA00032441"/>
    </source>
</evidence>
<dbReference type="GO" id="GO:0005524">
    <property type="term" value="F:ATP binding"/>
    <property type="evidence" value="ECO:0007669"/>
    <property type="project" value="UniProtKB-KW"/>
</dbReference>
<evidence type="ECO:0000256" key="5">
    <source>
        <dbReference type="ARBA" id="ARBA00022694"/>
    </source>
</evidence>
<keyword evidence="7" id="KW-0547">Nucleotide-binding</keyword>
<dbReference type="Gene3D" id="3.40.50.300">
    <property type="entry name" value="P-loop containing nucleotide triphosphate hydrolases"/>
    <property type="match status" value="1"/>
</dbReference>